<evidence type="ECO:0000256" key="2">
    <source>
        <dbReference type="ARBA" id="ARBA00022618"/>
    </source>
</evidence>
<evidence type="ECO:0000256" key="10">
    <source>
        <dbReference type="HAMAP-Rule" id="MF_00033"/>
    </source>
</evidence>
<comment type="similarity">
    <text evidence="10">Belongs to the glycosyltransferase 28 family. MurG subfamily.</text>
</comment>
<feature type="binding site" evidence="10">
    <location>
        <begin position="11"/>
        <end position="13"/>
    </location>
    <ligand>
        <name>UDP-N-acetyl-alpha-D-glucosamine</name>
        <dbReference type="ChEBI" id="CHEBI:57705"/>
    </ligand>
</feature>
<keyword evidence="9 10" id="KW-0961">Cell wall biogenesis/degradation</keyword>
<dbReference type="GO" id="GO:0009252">
    <property type="term" value="P:peptidoglycan biosynthetic process"/>
    <property type="evidence" value="ECO:0007669"/>
    <property type="project" value="UniProtKB-UniRule"/>
</dbReference>
<comment type="function">
    <text evidence="10">Cell wall formation. Catalyzes the transfer of a GlcNAc subunit on undecaprenyl-pyrophosphoryl-MurNAc-pentapeptide (lipid intermediate I) to form undecaprenyl-pyrophosphoryl-MurNAc-(pentapeptide)GlcNAc (lipid intermediate II).</text>
</comment>
<evidence type="ECO:0000256" key="3">
    <source>
        <dbReference type="ARBA" id="ARBA00022676"/>
    </source>
</evidence>
<evidence type="ECO:0000256" key="8">
    <source>
        <dbReference type="ARBA" id="ARBA00023306"/>
    </source>
</evidence>
<dbReference type="GO" id="GO:0005975">
    <property type="term" value="P:carbohydrate metabolic process"/>
    <property type="evidence" value="ECO:0007669"/>
    <property type="project" value="InterPro"/>
</dbReference>
<dbReference type="EC" id="2.4.1.227" evidence="10"/>
<dbReference type="EMBL" id="FMYM01000013">
    <property type="protein sequence ID" value="SDC70274.1"/>
    <property type="molecule type" value="Genomic_DNA"/>
</dbReference>
<dbReference type="AlphaFoldDB" id="A0A1G6NSC8"/>
<evidence type="ECO:0000313" key="13">
    <source>
        <dbReference type="EMBL" id="SDC70274.1"/>
    </source>
</evidence>
<keyword evidence="8 10" id="KW-0131">Cell cycle</keyword>
<evidence type="ECO:0000313" key="14">
    <source>
        <dbReference type="Proteomes" id="UP000242662"/>
    </source>
</evidence>
<comment type="subcellular location">
    <subcellularLocation>
        <location evidence="10">Cell membrane</location>
        <topology evidence="10">Peripheral membrane protein</topology>
        <orientation evidence="10">Cytoplasmic side</orientation>
    </subcellularLocation>
</comment>
<reference evidence="14" key="1">
    <citation type="submission" date="2016-09" db="EMBL/GenBank/DDBJ databases">
        <authorList>
            <person name="Varghese N."/>
            <person name="Submissions S."/>
        </authorList>
    </citation>
    <scope>NUCLEOTIDE SEQUENCE [LARGE SCALE GENOMIC DNA]</scope>
    <source>
        <strain evidence="14">25nlg</strain>
    </source>
</reference>
<dbReference type="GO" id="GO:0051301">
    <property type="term" value="P:cell division"/>
    <property type="evidence" value="ECO:0007669"/>
    <property type="project" value="UniProtKB-KW"/>
</dbReference>
<dbReference type="GO" id="GO:0050511">
    <property type="term" value="F:undecaprenyldiphospho-muramoylpentapeptide beta-N-acetylglucosaminyltransferase activity"/>
    <property type="evidence" value="ECO:0007669"/>
    <property type="project" value="UniProtKB-UniRule"/>
</dbReference>
<dbReference type="STRING" id="1464122.SAMN05421737_11340"/>
<dbReference type="PANTHER" id="PTHR21015:SF27">
    <property type="entry name" value="UDP-N-ACETYLGLUCOSAMINE--N-ACETYLMURAMYL-(PENTAPEPTIDE) PYROPHOSPHORYL-UNDECAPRENOL N-ACETYLGLUCOSAMINE TRANSFERASE"/>
    <property type="match status" value="1"/>
</dbReference>
<organism evidence="13 14">
    <name type="scientific">Shouchella lonarensis</name>
    <dbReference type="NCBI Taxonomy" id="1464122"/>
    <lineage>
        <taxon>Bacteria</taxon>
        <taxon>Bacillati</taxon>
        <taxon>Bacillota</taxon>
        <taxon>Bacilli</taxon>
        <taxon>Bacillales</taxon>
        <taxon>Bacillaceae</taxon>
        <taxon>Shouchella</taxon>
    </lineage>
</organism>
<dbReference type="HAMAP" id="MF_00033">
    <property type="entry name" value="MurG"/>
    <property type="match status" value="1"/>
</dbReference>
<evidence type="ECO:0000259" key="12">
    <source>
        <dbReference type="Pfam" id="PF04101"/>
    </source>
</evidence>
<comment type="caution">
    <text evidence="10">Lacks conserved residue(s) required for the propagation of feature annotation.</text>
</comment>
<dbReference type="InterPro" id="IPR004276">
    <property type="entry name" value="GlycoTrans_28_N"/>
</dbReference>
<evidence type="ECO:0000256" key="7">
    <source>
        <dbReference type="ARBA" id="ARBA00023136"/>
    </source>
</evidence>
<evidence type="ECO:0000256" key="4">
    <source>
        <dbReference type="ARBA" id="ARBA00022679"/>
    </source>
</evidence>
<protein>
    <recommendedName>
        <fullName evidence="10">UDP-N-acetylglucosamine--N-acetylmuramyl-(pentapeptide) pyrophosphoryl-undecaprenol N-acetylglucosamine transferase</fullName>
        <ecNumber evidence="10">2.4.1.227</ecNumber>
    </recommendedName>
    <alternativeName>
        <fullName evidence="10">Undecaprenyl-PP-MurNAc-pentapeptide-UDPGlcNAc GlcNAc transferase</fullName>
    </alternativeName>
</protein>
<dbReference type="InterPro" id="IPR006009">
    <property type="entry name" value="GlcNAc_MurG"/>
</dbReference>
<dbReference type="Proteomes" id="UP000242662">
    <property type="component" value="Unassembled WGS sequence"/>
</dbReference>
<comment type="catalytic activity">
    <reaction evidence="10">
        <text>di-trans,octa-cis-undecaprenyl diphospho-N-acetyl-alpha-D-muramoyl-L-alanyl-D-glutamyl-meso-2,6-diaminopimeloyl-D-alanyl-D-alanine + UDP-N-acetyl-alpha-D-glucosamine = di-trans,octa-cis-undecaprenyl diphospho-[N-acetyl-alpha-D-glucosaminyl-(1-&gt;4)]-N-acetyl-alpha-D-muramoyl-L-alanyl-D-glutamyl-meso-2,6-diaminopimeloyl-D-alanyl-D-alanine + UDP + H(+)</text>
        <dbReference type="Rhea" id="RHEA:31227"/>
        <dbReference type="ChEBI" id="CHEBI:15378"/>
        <dbReference type="ChEBI" id="CHEBI:57705"/>
        <dbReference type="ChEBI" id="CHEBI:58223"/>
        <dbReference type="ChEBI" id="CHEBI:61387"/>
        <dbReference type="ChEBI" id="CHEBI:61388"/>
        <dbReference type="EC" id="2.4.1.227"/>
    </reaction>
</comment>
<comment type="pathway">
    <text evidence="10">Cell wall biogenesis; peptidoglycan biosynthesis.</text>
</comment>
<name>A0A1G6NSC8_9BACI</name>
<feature type="domain" description="Glycosyltransferase family 28 N-terminal" evidence="11">
    <location>
        <begin position="4"/>
        <end position="140"/>
    </location>
</feature>
<keyword evidence="1 10" id="KW-1003">Cell membrane</keyword>
<dbReference type="SUPFAM" id="SSF53756">
    <property type="entry name" value="UDP-Glycosyltransferase/glycogen phosphorylase"/>
    <property type="match status" value="1"/>
</dbReference>
<feature type="binding site" evidence="10">
    <location>
        <position position="288"/>
    </location>
    <ligand>
        <name>UDP-N-acetyl-alpha-D-glucosamine</name>
        <dbReference type="ChEBI" id="CHEBI:57705"/>
    </ligand>
</feature>
<keyword evidence="14" id="KW-1185">Reference proteome</keyword>
<proteinExistence type="inferred from homology"/>
<dbReference type="NCBIfam" id="NF009102">
    <property type="entry name" value="PRK12446.1"/>
    <property type="match status" value="1"/>
</dbReference>
<dbReference type="GO" id="GO:0008360">
    <property type="term" value="P:regulation of cell shape"/>
    <property type="evidence" value="ECO:0007669"/>
    <property type="project" value="UniProtKB-KW"/>
</dbReference>
<dbReference type="GO" id="GO:0051991">
    <property type="term" value="F:UDP-N-acetyl-D-glucosamine:N-acetylmuramoyl-L-alanyl-D-glutamyl-meso-2,6-diaminopimelyl-D-alanyl-D-alanine-diphosphoundecaprenol 4-beta-N-acetylglucosaminlytransferase activity"/>
    <property type="evidence" value="ECO:0007669"/>
    <property type="project" value="RHEA"/>
</dbReference>
<dbReference type="PANTHER" id="PTHR21015">
    <property type="entry name" value="UDP-N-ACETYLGLUCOSAMINE--N-ACETYLMURAMYL-(PENTAPEPTIDE) PYROPHOSPHORYL-UNDECAPRENOL N-ACETYLGLUCOSAMINE TRANSFERASE 1"/>
    <property type="match status" value="1"/>
</dbReference>
<evidence type="ECO:0000256" key="5">
    <source>
        <dbReference type="ARBA" id="ARBA00022960"/>
    </source>
</evidence>
<feature type="binding site" evidence="10">
    <location>
        <position position="163"/>
    </location>
    <ligand>
        <name>UDP-N-acetyl-alpha-D-glucosamine</name>
        <dbReference type="ChEBI" id="CHEBI:57705"/>
    </ligand>
</feature>
<keyword evidence="5 10" id="KW-0133">Cell shape</keyword>
<dbReference type="InterPro" id="IPR007235">
    <property type="entry name" value="Glyco_trans_28_C"/>
</dbReference>
<feature type="domain" description="Glycosyl transferase family 28 C-terminal" evidence="12">
    <location>
        <begin position="186"/>
        <end position="342"/>
    </location>
</feature>
<sequence>MKKVIFTGGGSAGHVTPNLAIMQALDESWDIAYIGSHEGIEKELIEKNAVRYYGIASGKLRRYMDRKNFTDLFRVAKGFFQARKILKREKPHVVFSKGGFVTVPVVAAASSLGIPVHLHESDFTPGLANRLAKHFAKTFYTSFAETAAYFPESSTTVVGSPIRPDLFTGTRQQGLHLTHFSRERPTLLVMGGSLGASKINEAIREALDSLTQTYQVIHICGKGNVDPTLQGKRGYQQYEYVHEDLSHLLQMTDLVVTRGGSNAIFEFLALHIPMLIIPLPKSQSRGDQILNAQSFVKNGYASMLEEEYLTTDSLMKEIHSLYDNRQLFIETMNASGASDAVSRIVEDLQARVQT</sequence>
<dbReference type="OrthoDB" id="9808936at2"/>
<keyword evidence="6 10" id="KW-0573">Peptidoglycan synthesis</keyword>
<keyword evidence="7 10" id="KW-0472">Membrane</keyword>
<keyword evidence="4 10" id="KW-0808">Transferase</keyword>
<dbReference type="RefSeq" id="WP_090776596.1">
    <property type="nucleotide sequence ID" value="NZ_FMYM01000013.1"/>
</dbReference>
<dbReference type="GO" id="GO:0071555">
    <property type="term" value="P:cell wall organization"/>
    <property type="evidence" value="ECO:0007669"/>
    <property type="project" value="UniProtKB-KW"/>
</dbReference>
<evidence type="ECO:0000256" key="1">
    <source>
        <dbReference type="ARBA" id="ARBA00022475"/>
    </source>
</evidence>
<feature type="binding site" evidence="10">
    <location>
        <position position="193"/>
    </location>
    <ligand>
        <name>UDP-N-acetyl-alpha-D-glucosamine</name>
        <dbReference type="ChEBI" id="CHEBI:57705"/>
    </ligand>
</feature>
<dbReference type="CDD" id="cd03785">
    <property type="entry name" value="GT28_MurG"/>
    <property type="match status" value="1"/>
</dbReference>
<dbReference type="UniPathway" id="UPA00219"/>
<keyword evidence="2 10" id="KW-0132">Cell division</keyword>
<dbReference type="GO" id="GO:0005886">
    <property type="term" value="C:plasma membrane"/>
    <property type="evidence" value="ECO:0007669"/>
    <property type="project" value="UniProtKB-SubCell"/>
</dbReference>
<keyword evidence="3 10" id="KW-0328">Glycosyltransferase</keyword>
<dbReference type="Pfam" id="PF04101">
    <property type="entry name" value="Glyco_tran_28_C"/>
    <property type="match status" value="1"/>
</dbReference>
<evidence type="ECO:0000256" key="6">
    <source>
        <dbReference type="ARBA" id="ARBA00022984"/>
    </source>
</evidence>
<dbReference type="NCBIfam" id="TIGR01133">
    <property type="entry name" value="murG"/>
    <property type="match status" value="1"/>
</dbReference>
<dbReference type="Pfam" id="PF03033">
    <property type="entry name" value="Glyco_transf_28"/>
    <property type="match status" value="1"/>
</dbReference>
<accession>A0A1G6NSC8</accession>
<dbReference type="Gene3D" id="3.40.50.2000">
    <property type="entry name" value="Glycogen Phosphorylase B"/>
    <property type="match status" value="2"/>
</dbReference>
<gene>
    <name evidence="10" type="primary">murG</name>
    <name evidence="13" type="ORF">SAMN05421737_11340</name>
</gene>
<evidence type="ECO:0000259" key="11">
    <source>
        <dbReference type="Pfam" id="PF03033"/>
    </source>
</evidence>
<evidence type="ECO:0000256" key="9">
    <source>
        <dbReference type="ARBA" id="ARBA00023316"/>
    </source>
</evidence>